<feature type="chain" id="PRO_5040802712" evidence="1">
    <location>
        <begin position="22"/>
        <end position="198"/>
    </location>
</feature>
<dbReference type="AlphaFoldDB" id="A0A9X1Z4R0"/>
<gene>
    <name evidence="2" type="ORF">L2749_12370</name>
</gene>
<name>A0A9X1Z4R0_9GAMM</name>
<comment type="caution">
    <text evidence="2">The sequence shown here is derived from an EMBL/GenBank/DDBJ whole genome shotgun (WGS) entry which is preliminary data.</text>
</comment>
<dbReference type="RefSeq" id="WP_229780046.1">
    <property type="nucleotide sequence ID" value="NZ_BMQI01000026.1"/>
</dbReference>
<dbReference type="PROSITE" id="PS51257">
    <property type="entry name" value="PROKAR_LIPOPROTEIN"/>
    <property type="match status" value="1"/>
</dbReference>
<evidence type="ECO:0000256" key="1">
    <source>
        <dbReference type="SAM" id="SignalP"/>
    </source>
</evidence>
<feature type="signal peptide" evidence="1">
    <location>
        <begin position="1"/>
        <end position="21"/>
    </location>
</feature>
<accession>A0A9X1Z4R0</accession>
<evidence type="ECO:0000313" key="2">
    <source>
        <dbReference type="EMBL" id="MCL1106041.1"/>
    </source>
</evidence>
<evidence type="ECO:0000313" key="3">
    <source>
        <dbReference type="Proteomes" id="UP001139408"/>
    </source>
</evidence>
<proteinExistence type="predicted"/>
<dbReference type="Proteomes" id="UP001139408">
    <property type="component" value="Unassembled WGS sequence"/>
</dbReference>
<dbReference type="Pfam" id="PF11659">
    <property type="entry name" value="DUF3261"/>
    <property type="match status" value="1"/>
</dbReference>
<organism evidence="2 3">
    <name type="scientific">Shewanella algicola</name>
    <dbReference type="NCBI Taxonomy" id="640633"/>
    <lineage>
        <taxon>Bacteria</taxon>
        <taxon>Pseudomonadati</taxon>
        <taxon>Pseudomonadota</taxon>
        <taxon>Gammaproteobacteria</taxon>
        <taxon>Alteromonadales</taxon>
        <taxon>Shewanellaceae</taxon>
        <taxon>Shewanella</taxon>
    </lineage>
</organism>
<sequence>MLKCSRAIKMIGAVFLLCALASCSQQFTRQSCMAISSQAQYCLAPTVNALNAQSDISLSQMISMSHGTDNHELLTQLELTSQRMTLVGLAPLGQALFTLVYDGHTLQSEQSRLLGDTFNAEYLMAIMQLIYWPTQQVNQQLTDAQLLDTPCTSALCKQLVDADGEQISISYSELNPWQANISVTIKSADILLHITPLE</sequence>
<reference evidence="2" key="1">
    <citation type="submission" date="2022-01" db="EMBL/GenBank/DDBJ databases">
        <title>Whole genome-based taxonomy of the Shewanellaceae.</title>
        <authorList>
            <person name="Martin-Rodriguez A.J."/>
        </authorList>
    </citation>
    <scope>NUCLEOTIDE SEQUENCE</scope>
    <source>
        <strain evidence="2">DSM 23803</strain>
    </source>
</reference>
<keyword evidence="1" id="KW-0732">Signal</keyword>
<protein>
    <submittedName>
        <fullName evidence="2">DUF3261 domain-containing protein</fullName>
    </submittedName>
</protein>
<keyword evidence="3" id="KW-1185">Reference proteome</keyword>
<dbReference type="InterPro" id="IPR021675">
    <property type="entry name" value="DUF3261"/>
</dbReference>
<dbReference type="EMBL" id="JAKILJ010000026">
    <property type="protein sequence ID" value="MCL1106041.1"/>
    <property type="molecule type" value="Genomic_DNA"/>
</dbReference>